<dbReference type="Pfam" id="PF00010">
    <property type="entry name" value="HLH"/>
    <property type="match status" value="1"/>
</dbReference>
<evidence type="ECO:0000256" key="2">
    <source>
        <dbReference type="ARBA" id="ARBA00023015"/>
    </source>
</evidence>
<dbReference type="InterPro" id="IPR036638">
    <property type="entry name" value="HLH_DNA-bd_sf"/>
</dbReference>
<comment type="subcellular location">
    <subcellularLocation>
        <location evidence="1">Nucleus</location>
    </subcellularLocation>
</comment>
<accession>A0A072VBH5</accession>
<proteinExistence type="predicted"/>
<dbReference type="InterPro" id="IPR011598">
    <property type="entry name" value="bHLH_dom"/>
</dbReference>
<evidence type="ECO:0000313" key="8">
    <source>
        <dbReference type="Proteomes" id="UP000002051"/>
    </source>
</evidence>
<dbReference type="EMBL" id="CM001218">
    <property type="protein sequence ID" value="KEH39152.1"/>
    <property type="molecule type" value="Genomic_DNA"/>
</dbReference>
<organism evidence="6 8">
    <name type="scientific">Medicago truncatula</name>
    <name type="common">Barrel medic</name>
    <name type="synonym">Medicago tribuloides</name>
    <dbReference type="NCBI Taxonomy" id="3880"/>
    <lineage>
        <taxon>Eukaryota</taxon>
        <taxon>Viridiplantae</taxon>
        <taxon>Streptophyta</taxon>
        <taxon>Embryophyta</taxon>
        <taxon>Tracheophyta</taxon>
        <taxon>Spermatophyta</taxon>
        <taxon>Magnoliopsida</taxon>
        <taxon>eudicotyledons</taxon>
        <taxon>Gunneridae</taxon>
        <taxon>Pentapetalae</taxon>
        <taxon>rosids</taxon>
        <taxon>fabids</taxon>
        <taxon>Fabales</taxon>
        <taxon>Fabaceae</taxon>
        <taxon>Papilionoideae</taxon>
        <taxon>50 kb inversion clade</taxon>
        <taxon>NPAAA clade</taxon>
        <taxon>Hologalegina</taxon>
        <taxon>IRL clade</taxon>
        <taxon>Trifolieae</taxon>
        <taxon>Medicago</taxon>
    </lineage>
</organism>
<reference evidence="6 8" key="2">
    <citation type="journal article" date="2014" name="BMC Genomics">
        <title>An improved genome release (version Mt4.0) for the model legume Medicago truncatula.</title>
        <authorList>
            <person name="Tang H."/>
            <person name="Krishnakumar V."/>
            <person name="Bidwell S."/>
            <person name="Rosen B."/>
            <person name="Chan A."/>
            <person name="Zhou S."/>
            <person name="Gentzbittel L."/>
            <person name="Childs K.L."/>
            <person name="Yandell M."/>
            <person name="Gundlach H."/>
            <person name="Mayer K.F."/>
            <person name="Schwartz D.C."/>
            <person name="Town C.D."/>
        </authorList>
    </citation>
    <scope>GENOME REANNOTATION</scope>
    <source>
        <strain evidence="6">A17</strain>
        <strain evidence="7 8">cv. Jemalong A17</strain>
    </source>
</reference>
<sequence>MDHDQQECQPSSTKVERKVVEKNRRNQMKILYSKLNSLLPSYNSKVLHFRFPSKLFPHQTNKPIFHANLNYHPNRFMEVRS</sequence>
<dbReference type="GO" id="GO:0006357">
    <property type="term" value="P:regulation of transcription by RNA polymerase II"/>
    <property type="evidence" value="ECO:0000318"/>
    <property type="project" value="GO_Central"/>
</dbReference>
<name>A0A072VBH5_MEDTR</name>
<protein>
    <submittedName>
        <fullName evidence="6">Helix loop helix DNA-binding domain protein</fullName>
    </submittedName>
</protein>
<keyword evidence="4" id="KW-0539">Nucleus</keyword>
<keyword evidence="8" id="KW-1185">Reference proteome</keyword>
<dbReference type="GO" id="GO:0000981">
    <property type="term" value="F:DNA-binding transcription factor activity, RNA polymerase II-specific"/>
    <property type="evidence" value="ECO:0000318"/>
    <property type="project" value="GO_Central"/>
</dbReference>
<dbReference type="Proteomes" id="UP000002051">
    <property type="component" value="Chromosome 2"/>
</dbReference>
<keyword evidence="2" id="KW-0805">Transcription regulation</keyword>
<dbReference type="EnsemblPlants" id="KEH39152">
    <property type="protein sequence ID" value="KEH39152"/>
    <property type="gene ID" value="MTR_2g090515"/>
</dbReference>
<reference evidence="7" key="3">
    <citation type="submission" date="2015-04" db="UniProtKB">
        <authorList>
            <consortium name="EnsemblPlants"/>
        </authorList>
    </citation>
    <scope>IDENTIFICATION</scope>
    <source>
        <strain evidence="7">cv. Jemalong A17</strain>
    </source>
</reference>
<evidence type="ECO:0000313" key="6">
    <source>
        <dbReference type="EMBL" id="KEH39152.1"/>
    </source>
</evidence>
<keyword evidence="3" id="KW-0804">Transcription</keyword>
<evidence type="ECO:0000259" key="5">
    <source>
        <dbReference type="Pfam" id="PF00010"/>
    </source>
</evidence>
<reference evidence="6 8" key="1">
    <citation type="journal article" date="2011" name="Nature">
        <title>The Medicago genome provides insight into the evolution of rhizobial symbioses.</title>
        <authorList>
            <person name="Young N.D."/>
            <person name="Debelle F."/>
            <person name="Oldroyd G.E."/>
            <person name="Geurts R."/>
            <person name="Cannon S.B."/>
            <person name="Udvardi M.K."/>
            <person name="Benedito V.A."/>
            <person name="Mayer K.F."/>
            <person name="Gouzy J."/>
            <person name="Schoof H."/>
            <person name="Van de Peer Y."/>
            <person name="Proost S."/>
            <person name="Cook D.R."/>
            <person name="Meyers B.C."/>
            <person name="Spannagl M."/>
            <person name="Cheung F."/>
            <person name="De Mita S."/>
            <person name="Krishnakumar V."/>
            <person name="Gundlach H."/>
            <person name="Zhou S."/>
            <person name="Mudge J."/>
            <person name="Bharti A.K."/>
            <person name="Murray J.D."/>
            <person name="Naoumkina M.A."/>
            <person name="Rosen B."/>
            <person name="Silverstein K.A."/>
            <person name="Tang H."/>
            <person name="Rombauts S."/>
            <person name="Zhao P.X."/>
            <person name="Zhou P."/>
            <person name="Barbe V."/>
            <person name="Bardou P."/>
            <person name="Bechner M."/>
            <person name="Bellec A."/>
            <person name="Berger A."/>
            <person name="Berges H."/>
            <person name="Bidwell S."/>
            <person name="Bisseling T."/>
            <person name="Choisne N."/>
            <person name="Couloux A."/>
            <person name="Denny R."/>
            <person name="Deshpande S."/>
            <person name="Dai X."/>
            <person name="Doyle J.J."/>
            <person name="Dudez A.M."/>
            <person name="Farmer A.D."/>
            <person name="Fouteau S."/>
            <person name="Franken C."/>
            <person name="Gibelin C."/>
            <person name="Gish J."/>
            <person name="Goldstein S."/>
            <person name="Gonzalez A.J."/>
            <person name="Green P.J."/>
            <person name="Hallab A."/>
            <person name="Hartog M."/>
            <person name="Hua A."/>
            <person name="Humphray S.J."/>
            <person name="Jeong D.H."/>
            <person name="Jing Y."/>
            <person name="Jocker A."/>
            <person name="Kenton S.M."/>
            <person name="Kim D.J."/>
            <person name="Klee K."/>
            <person name="Lai H."/>
            <person name="Lang C."/>
            <person name="Lin S."/>
            <person name="Macmil S.L."/>
            <person name="Magdelenat G."/>
            <person name="Matthews L."/>
            <person name="McCorrison J."/>
            <person name="Monaghan E.L."/>
            <person name="Mun J.H."/>
            <person name="Najar F.Z."/>
            <person name="Nicholson C."/>
            <person name="Noirot C."/>
            <person name="O'Bleness M."/>
            <person name="Paule C.R."/>
            <person name="Poulain J."/>
            <person name="Prion F."/>
            <person name="Qin B."/>
            <person name="Qu C."/>
            <person name="Retzel E.F."/>
            <person name="Riddle C."/>
            <person name="Sallet E."/>
            <person name="Samain S."/>
            <person name="Samson N."/>
            <person name="Sanders I."/>
            <person name="Saurat O."/>
            <person name="Scarpelli C."/>
            <person name="Schiex T."/>
            <person name="Segurens B."/>
            <person name="Severin A.J."/>
            <person name="Sherrier D.J."/>
            <person name="Shi R."/>
            <person name="Sims S."/>
            <person name="Singer S.R."/>
            <person name="Sinharoy S."/>
            <person name="Sterck L."/>
            <person name="Viollet A."/>
            <person name="Wang B.B."/>
            <person name="Wang K."/>
            <person name="Wang M."/>
            <person name="Wang X."/>
            <person name="Warfsmann J."/>
            <person name="Weissenbach J."/>
            <person name="White D.D."/>
            <person name="White J.D."/>
            <person name="Wiley G.B."/>
            <person name="Wincker P."/>
            <person name="Xing Y."/>
            <person name="Yang L."/>
            <person name="Yao Z."/>
            <person name="Ying F."/>
            <person name="Zhai J."/>
            <person name="Zhou L."/>
            <person name="Zuber A."/>
            <person name="Denarie J."/>
            <person name="Dixon R.A."/>
            <person name="May G.D."/>
            <person name="Schwartz D.C."/>
            <person name="Rogers J."/>
            <person name="Quetier F."/>
            <person name="Town C.D."/>
            <person name="Roe B.A."/>
        </authorList>
    </citation>
    <scope>NUCLEOTIDE SEQUENCE [LARGE SCALE GENOMIC DNA]</scope>
    <source>
        <strain evidence="6">A17</strain>
        <strain evidence="7 8">cv. Jemalong A17</strain>
    </source>
</reference>
<dbReference type="GO" id="GO:0046983">
    <property type="term" value="F:protein dimerization activity"/>
    <property type="evidence" value="ECO:0007669"/>
    <property type="project" value="InterPro"/>
</dbReference>
<evidence type="ECO:0000256" key="1">
    <source>
        <dbReference type="ARBA" id="ARBA00004123"/>
    </source>
</evidence>
<gene>
    <name evidence="6" type="ordered locus">MTR_2g090515</name>
</gene>
<evidence type="ECO:0000256" key="4">
    <source>
        <dbReference type="ARBA" id="ARBA00023242"/>
    </source>
</evidence>
<evidence type="ECO:0000313" key="7">
    <source>
        <dbReference type="EnsemblPlants" id="KEH39152"/>
    </source>
</evidence>
<dbReference type="HOGENOM" id="CLU_2577428_0_0_1"/>
<dbReference type="GO" id="GO:0000977">
    <property type="term" value="F:RNA polymerase II transcription regulatory region sequence-specific DNA binding"/>
    <property type="evidence" value="ECO:0000318"/>
    <property type="project" value="GO_Central"/>
</dbReference>
<feature type="domain" description="BHLH" evidence="5">
    <location>
        <begin position="16"/>
        <end position="45"/>
    </location>
</feature>
<dbReference type="AlphaFoldDB" id="A0A072VBH5"/>
<keyword evidence="6" id="KW-0238">DNA-binding</keyword>
<dbReference type="SUPFAM" id="SSF47459">
    <property type="entry name" value="HLH, helix-loop-helix DNA-binding domain"/>
    <property type="match status" value="1"/>
</dbReference>
<dbReference type="GO" id="GO:0090575">
    <property type="term" value="C:RNA polymerase II transcription regulator complex"/>
    <property type="evidence" value="ECO:0000318"/>
    <property type="project" value="GO_Central"/>
</dbReference>
<evidence type="ECO:0000256" key="3">
    <source>
        <dbReference type="ARBA" id="ARBA00023163"/>
    </source>
</evidence>